<keyword evidence="2" id="KW-1185">Reference proteome</keyword>
<evidence type="ECO:0000313" key="2">
    <source>
        <dbReference type="Proteomes" id="UP000019140"/>
    </source>
</evidence>
<protein>
    <submittedName>
        <fullName evidence="1">Uncharacterized protein</fullName>
    </submittedName>
</protein>
<proteinExistence type="predicted"/>
<name>W4M2J3_9BACT</name>
<dbReference type="HOGENOM" id="CLU_2116527_0_0_7"/>
<accession>W4M2J3</accession>
<reference evidence="1 2" key="1">
    <citation type="journal article" date="2014" name="Nature">
        <title>An environmental bacterial taxon with a large and distinct metabolic repertoire.</title>
        <authorList>
            <person name="Wilson M.C."/>
            <person name="Mori T."/>
            <person name="Ruckert C."/>
            <person name="Uria A.R."/>
            <person name="Helf M.J."/>
            <person name="Takada K."/>
            <person name="Gernert C."/>
            <person name="Steffens U.A."/>
            <person name="Heycke N."/>
            <person name="Schmitt S."/>
            <person name="Rinke C."/>
            <person name="Helfrich E.J."/>
            <person name="Brachmann A.O."/>
            <person name="Gurgui C."/>
            <person name="Wakimoto T."/>
            <person name="Kracht M."/>
            <person name="Crusemann M."/>
            <person name="Hentschel U."/>
            <person name="Abe I."/>
            <person name="Matsunaga S."/>
            <person name="Kalinowski J."/>
            <person name="Takeyama H."/>
            <person name="Piel J."/>
        </authorList>
    </citation>
    <scope>NUCLEOTIDE SEQUENCE [LARGE SCALE GENOMIC DNA]</scope>
    <source>
        <strain evidence="2">TSY2</strain>
    </source>
</reference>
<dbReference type="EMBL" id="AZHX01001375">
    <property type="protein sequence ID" value="ETX03842.1"/>
    <property type="molecule type" value="Genomic_DNA"/>
</dbReference>
<organism evidence="1 2">
    <name type="scientific">Candidatus Entotheonella gemina</name>
    <dbReference type="NCBI Taxonomy" id="1429439"/>
    <lineage>
        <taxon>Bacteria</taxon>
        <taxon>Pseudomonadati</taxon>
        <taxon>Nitrospinota/Tectimicrobiota group</taxon>
        <taxon>Candidatus Tectimicrobiota</taxon>
        <taxon>Candidatus Entotheonellia</taxon>
        <taxon>Candidatus Entotheonellales</taxon>
        <taxon>Candidatus Entotheonellaceae</taxon>
        <taxon>Candidatus Entotheonella</taxon>
    </lineage>
</organism>
<gene>
    <name evidence="1" type="ORF">ETSY2_32215</name>
</gene>
<comment type="caution">
    <text evidence="1">The sequence shown here is derived from an EMBL/GenBank/DDBJ whole genome shotgun (WGS) entry which is preliminary data.</text>
</comment>
<sequence length="114" mass="13097">MADLLSALAIDLANPLYHVFRSKPGHPSVDQTTNKMIVRHCASKVLGATLGRRYRVHGLRLAILQYMMSLLRERITHFNLLYLALPFRTEREVALQVFIKLKSMIALSRTAWYS</sequence>
<evidence type="ECO:0000313" key="1">
    <source>
        <dbReference type="EMBL" id="ETX03842.1"/>
    </source>
</evidence>
<dbReference type="AlphaFoldDB" id="W4M2J3"/>
<dbReference type="Proteomes" id="UP000019140">
    <property type="component" value="Unassembled WGS sequence"/>
</dbReference>